<dbReference type="InterPro" id="IPR016177">
    <property type="entry name" value="DNA-bd_dom_sf"/>
</dbReference>
<keyword evidence="11 17" id="KW-0472">Membrane</keyword>
<keyword evidence="15" id="KW-0503">Monooxygenase</keyword>
<keyword evidence="10" id="KW-0238">DNA-binding</keyword>
<dbReference type="CDD" id="cd11072">
    <property type="entry name" value="CYP71-like"/>
    <property type="match status" value="1"/>
</dbReference>
<comment type="caution">
    <text evidence="19">The sequence shown here is derived from an EMBL/GenBank/DDBJ whole genome shotgun (WGS) entry which is preliminary data.</text>
</comment>
<evidence type="ECO:0000313" key="20">
    <source>
        <dbReference type="Proteomes" id="UP000743370"/>
    </source>
</evidence>
<evidence type="ECO:0000256" key="14">
    <source>
        <dbReference type="PIRSR" id="PIRSR602401-1"/>
    </source>
</evidence>
<dbReference type="PANTHER" id="PTHR47945:SF5">
    <property type="entry name" value="CYTOCHROME P450 84A1-RELATED"/>
    <property type="match status" value="1"/>
</dbReference>
<dbReference type="PANTHER" id="PTHR47945">
    <property type="entry name" value="CYTOCHROME P450 84A1-RELATED"/>
    <property type="match status" value="1"/>
</dbReference>
<dbReference type="GO" id="GO:0003677">
    <property type="term" value="F:DNA binding"/>
    <property type="evidence" value="ECO:0007669"/>
    <property type="project" value="UniProtKB-KW"/>
</dbReference>
<keyword evidence="12" id="KW-0804">Transcription</keyword>
<feature type="region of interest" description="Disordered" evidence="16">
    <location>
        <begin position="581"/>
        <end position="614"/>
    </location>
</feature>
<dbReference type="InterPro" id="IPR036396">
    <property type="entry name" value="Cyt_P450_sf"/>
</dbReference>
<keyword evidence="9" id="KW-0805">Transcription regulation</keyword>
<comment type="subcellular location">
    <subcellularLocation>
        <location evidence="2">Membrane</location>
        <topology evidence="2">Single-pass membrane protein</topology>
    </subcellularLocation>
    <subcellularLocation>
        <location evidence="1">Nucleus</location>
    </subcellularLocation>
</comment>
<evidence type="ECO:0000256" key="9">
    <source>
        <dbReference type="ARBA" id="ARBA00023015"/>
    </source>
</evidence>
<sequence>MDWFLKSSEAMSNLNPFNITILLILPLTTLLFVLLHRTRRRAPYPPGPKGLPIIGNMLMMDQLTHRGLATLAKQFGGVFHLRMGFLHMIAISDPDAARQVLQVQDNIFSNRPATIAISYLTYDRADMAFAHYGPFWRQMRKLCVMKLFSRKRAESWQSVRDEVDGAVRSVAASAGKAINVGELVFNLTKNIIYRAAFGSSSQEGQEEFIGILQEFSKLFGAFNIADFIPYLGRVDPQGLNARLARARGALDSFIDKIIDEHVEKKKNGKGVCDGETDMVDELLAFYTEEAKLNNEPEDLQNSIRLTKDNIKAIIMDVMFGGTETVASAIEWAMAELMRSPEDQKRVQQELADVVGLDRRVEESDFEKLTFLKCALKETLRLHPPIPLLLHETAEEATVSGYFIPKKARVMINAWAIGRDKNSWEEPETFKPARFLEPGVPDFKGNNFEFIPFGSGRRSCPGMQLGLYALELAVAHLLHCFTWELPDGMKPSELDMGDIFGLTAPKATRLIAVPTKRVPENKHYRGVRQRPWGKFTAEIRDPNKRGSRVWLGTFDIAKAYDRVAFRLCGSKAMLNFSLEASVGGGGRRRRRRKEAALRGGGGRRSQAGCEEGENNGTRGELFSGVFESAKGGEFPIVCEGVGEPVLRC</sequence>
<dbReference type="GO" id="GO:0003700">
    <property type="term" value="F:DNA-binding transcription factor activity"/>
    <property type="evidence" value="ECO:0007669"/>
    <property type="project" value="InterPro"/>
</dbReference>
<dbReference type="InterPro" id="IPR017972">
    <property type="entry name" value="Cyt_P450_CS"/>
</dbReference>
<evidence type="ECO:0000256" key="17">
    <source>
        <dbReference type="SAM" id="Phobius"/>
    </source>
</evidence>
<keyword evidence="3 14" id="KW-0349">Heme</keyword>
<evidence type="ECO:0000256" key="3">
    <source>
        <dbReference type="ARBA" id="ARBA00022617"/>
    </source>
</evidence>
<evidence type="ECO:0000313" key="19">
    <source>
        <dbReference type="EMBL" id="KAG2376157.1"/>
    </source>
</evidence>
<keyword evidence="8 14" id="KW-0408">Iron</keyword>
<evidence type="ECO:0000256" key="1">
    <source>
        <dbReference type="ARBA" id="ARBA00004123"/>
    </source>
</evidence>
<dbReference type="InterPro" id="IPR002401">
    <property type="entry name" value="Cyt_P450_E_grp-I"/>
</dbReference>
<evidence type="ECO:0000256" key="2">
    <source>
        <dbReference type="ARBA" id="ARBA00004167"/>
    </source>
</evidence>
<dbReference type="PRINTS" id="PR00463">
    <property type="entry name" value="EP450I"/>
</dbReference>
<evidence type="ECO:0000256" key="4">
    <source>
        <dbReference type="ARBA" id="ARBA00022692"/>
    </source>
</evidence>
<dbReference type="SMART" id="SM00380">
    <property type="entry name" value="AP2"/>
    <property type="match status" value="1"/>
</dbReference>
<evidence type="ECO:0000256" key="12">
    <source>
        <dbReference type="ARBA" id="ARBA00023163"/>
    </source>
</evidence>
<name>A0A8T0JLV9_PHAAN</name>
<dbReference type="GO" id="GO:0020037">
    <property type="term" value="F:heme binding"/>
    <property type="evidence" value="ECO:0007669"/>
    <property type="project" value="InterPro"/>
</dbReference>
<dbReference type="Proteomes" id="UP000743370">
    <property type="component" value="Unassembled WGS sequence"/>
</dbReference>
<dbReference type="GO" id="GO:0004497">
    <property type="term" value="F:monooxygenase activity"/>
    <property type="evidence" value="ECO:0007669"/>
    <property type="project" value="UniProtKB-KW"/>
</dbReference>
<evidence type="ECO:0000256" key="16">
    <source>
        <dbReference type="SAM" id="MobiDB-lite"/>
    </source>
</evidence>
<keyword evidence="4 17" id="KW-0812">Transmembrane</keyword>
<evidence type="ECO:0000256" key="6">
    <source>
        <dbReference type="ARBA" id="ARBA00022989"/>
    </source>
</evidence>
<proteinExistence type="inferred from homology"/>
<evidence type="ECO:0000256" key="15">
    <source>
        <dbReference type="RuleBase" id="RU000461"/>
    </source>
</evidence>
<evidence type="ECO:0000256" key="7">
    <source>
        <dbReference type="ARBA" id="ARBA00023002"/>
    </source>
</evidence>
<dbReference type="Gene3D" id="3.30.730.10">
    <property type="entry name" value="AP2/ERF domain"/>
    <property type="match status" value="1"/>
</dbReference>
<dbReference type="SUPFAM" id="SSF48264">
    <property type="entry name" value="Cytochrome P450"/>
    <property type="match status" value="1"/>
</dbReference>
<evidence type="ECO:0000256" key="5">
    <source>
        <dbReference type="ARBA" id="ARBA00022723"/>
    </source>
</evidence>
<evidence type="ECO:0000259" key="18">
    <source>
        <dbReference type="PROSITE" id="PS51032"/>
    </source>
</evidence>
<dbReference type="CDD" id="cd00018">
    <property type="entry name" value="AP2"/>
    <property type="match status" value="1"/>
</dbReference>
<feature type="transmembrane region" description="Helical" evidence="17">
    <location>
        <begin position="16"/>
        <end position="35"/>
    </location>
</feature>
<dbReference type="InterPro" id="IPR053062">
    <property type="entry name" value="CYP450_84A"/>
</dbReference>
<dbReference type="Pfam" id="PF00847">
    <property type="entry name" value="AP2"/>
    <property type="match status" value="1"/>
</dbReference>
<keyword evidence="6 17" id="KW-1133">Transmembrane helix</keyword>
<protein>
    <submittedName>
        <fullName evidence="19">Cytochrome P450</fullName>
    </submittedName>
</protein>
<reference evidence="19 20" key="1">
    <citation type="submission" date="2020-05" db="EMBL/GenBank/DDBJ databases">
        <title>Vigna angularis (adzuki bean) Var. LongXiaoDou No. 4 denovo assembly.</title>
        <authorList>
            <person name="Xiang H."/>
        </authorList>
    </citation>
    <scope>NUCLEOTIDE SEQUENCE [LARGE SCALE GENOMIC DNA]</scope>
    <source>
        <tissue evidence="19">Leaf</tissue>
    </source>
</reference>
<dbReference type="SUPFAM" id="SSF54171">
    <property type="entry name" value="DNA-binding domain"/>
    <property type="match status" value="1"/>
</dbReference>
<dbReference type="GO" id="GO:0016705">
    <property type="term" value="F:oxidoreductase activity, acting on paired donors, with incorporation or reduction of molecular oxygen"/>
    <property type="evidence" value="ECO:0007669"/>
    <property type="project" value="InterPro"/>
</dbReference>
<feature type="binding site" description="axial binding residue" evidence="14">
    <location>
        <position position="459"/>
    </location>
    <ligand>
        <name>heme</name>
        <dbReference type="ChEBI" id="CHEBI:30413"/>
    </ligand>
    <ligandPart>
        <name>Fe</name>
        <dbReference type="ChEBI" id="CHEBI:18248"/>
    </ligandPart>
</feature>
<dbReference type="PROSITE" id="PS00086">
    <property type="entry name" value="CYTOCHROME_P450"/>
    <property type="match status" value="1"/>
</dbReference>
<dbReference type="Pfam" id="PF00067">
    <property type="entry name" value="p450"/>
    <property type="match status" value="1"/>
</dbReference>
<dbReference type="EMBL" id="JABFOF010000010">
    <property type="protein sequence ID" value="KAG2376157.1"/>
    <property type="molecule type" value="Genomic_DNA"/>
</dbReference>
<dbReference type="GO" id="GO:0016020">
    <property type="term" value="C:membrane"/>
    <property type="evidence" value="ECO:0007669"/>
    <property type="project" value="UniProtKB-SubCell"/>
</dbReference>
<keyword evidence="7 15" id="KW-0560">Oxidoreductase</keyword>
<gene>
    <name evidence="19" type="ORF">HKW66_Vig0156890</name>
</gene>
<dbReference type="PRINTS" id="PR00385">
    <property type="entry name" value="P450"/>
</dbReference>
<evidence type="ECO:0000256" key="11">
    <source>
        <dbReference type="ARBA" id="ARBA00023136"/>
    </source>
</evidence>
<keyword evidence="13" id="KW-0539">Nucleus</keyword>
<keyword evidence="5 14" id="KW-0479">Metal-binding</keyword>
<accession>A0A8T0JLV9</accession>
<evidence type="ECO:0000256" key="10">
    <source>
        <dbReference type="ARBA" id="ARBA00023125"/>
    </source>
</evidence>
<dbReference type="InterPro" id="IPR001471">
    <property type="entry name" value="AP2/ERF_dom"/>
</dbReference>
<organism evidence="19 20">
    <name type="scientific">Phaseolus angularis</name>
    <name type="common">Azuki bean</name>
    <name type="synonym">Vigna angularis</name>
    <dbReference type="NCBI Taxonomy" id="3914"/>
    <lineage>
        <taxon>Eukaryota</taxon>
        <taxon>Viridiplantae</taxon>
        <taxon>Streptophyta</taxon>
        <taxon>Embryophyta</taxon>
        <taxon>Tracheophyta</taxon>
        <taxon>Spermatophyta</taxon>
        <taxon>Magnoliopsida</taxon>
        <taxon>eudicotyledons</taxon>
        <taxon>Gunneridae</taxon>
        <taxon>Pentapetalae</taxon>
        <taxon>rosids</taxon>
        <taxon>fabids</taxon>
        <taxon>Fabales</taxon>
        <taxon>Fabaceae</taxon>
        <taxon>Papilionoideae</taxon>
        <taxon>50 kb inversion clade</taxon>
        <taxon>NPAAA clade</taxon>
        <taxon>indigoferoid/millettioid clade</taxon>
        <taxon>Phaseoleae</taxon>
        <taxon>Vigna</taxon>
    </lineage>
</organism>
<dbReference type="GO" id="GO:0005634">
    <property type="term" value="C:nucleus"/>
    <property type="evidence" value="ECO:0007669"/>
    <property type="project" value="UniProtKB-SubCell"/>
</dbReference>
<comment type="cofactor">
    <cofactor evidence="14">
        <name>heme</name>
        <dbReference type="ChEBI" id="CHEBI:30413"/>
    </cofactor>
</comment>
<comment type="similarity">
    <text evidence="15">Belongs to the cytochrome P450 family.</text>
</comment>
<dbReference type="InterPro" id="IPR001128">
    <property type="entry name" value="Cyt_P450"/>
</dbReference>
<dbReference type="PROSITE" id="PS51032">
    <property type="entry name" value="AP2_ERF"/>
    <property type="match status" value="1"/>
</dbReference>
<dbReference type="GO" id="GO:0005506">
    <property type="term" value="F:iron ion binding"/>
    <property type="evidence" value="ECO:0007669"/>
    <property type="project" value="InterPro"/>
</dbReference>
<dbReference type="AlphaFoldDB" id="A0A8T0JLV9"/>
<dbReference type="Gene3D" id="1.10.630.10">
    <property type="entry name" value="Cytochrome P450"/>
    <property type="match status" value="1"/>
</dbReference>
<evidence type="ECO:0000256" key="13">
    <source>
        <dbReference type="ARBA" id="ARBA00023242"/>
    </source>
</evidence>
<dbReference type="PRINTS" id="PR00367">
    <property type="entry name" value="ETHRSPELEMNT"/>
</dbReference>
<feature type="domain" description="AP2/ERF" evidence="18">
    <location>
        <begin position="522"/>
        <end position="576"/>
    </location>
</feature>
<evidence type="ECO:0000256" key="8">
    <source>
        <dbReference type="ARBA" id="ARBA00023004"/>
    </source>
</evidence>
<dbReference type="InterPro" id="IPR036955">
    <property type="entry name" value="AP2/ERF_dom_sf"/>
</dbReference>
<dbReference type="FunFam" id="1.10.630.10:FF:000054">
    <property type="entry name" value="Cytochrome P450 84A1"/>
    <property type="match status" value="1"/>
</dbReference>